<evidence type="ECO:0000256" key="2">
    <source>
        <dbReference type="ARBA" id="ARBA00022679"/>
    </source>
</evidence>
<keyword evidence="5 6" id="KW-0067">ATP-binding</keyword>
<gene>
    <name evidence="9" type="primary">LOC101858930</name>
</gene>
<evidence type="ECO:0000256" key="6">
    <source>
        <dbReference type="PROSITE-ProRule" id="PRU10141"/>
    </source>
</evidence>
<feature type="binding site" evidence="6">
    <location>
        <position position="70"/>
    </location>
    <ligand>
        <name>ATP</name>
        <dbReference type="ChEBI" id="CHEBI:30616"/>
    </ligand>
</feature>
<dbReference type="Gene3D" id="3.30.200.20">
    <property type="entry name" value="Phosphorylase Kinase, domain 1"/>
    <property type="match status" value="1"/>
</dbReference>
<keyword evidence="8" id="KW-1185">Reference proteome</keyword>
<evidence type="ECO:0000256" key="1">
    <source>
        <dbReference type="ARBA" id="ARBA00022527"/>
    </source>
</evidence>
<organism evidence="8 9">
    <name type="scientific">Aplysia californica</name>
    <name type="common">California sea hare</name>
    <dbReference type="NCBI Taxonomy" id="6500"/>
    <lineage>
        <taxon>Eukaryota</taxon>
        <taxon>Metazoa</taxon>
        <taxon>Spiralia</taxon>
        <taxon>Lophotrochozoa</taxon>
        <taxon>Mollusca</taxon>
        <taxon>Gastropoda</taxon>
        <taxon>Heterobranchia</taxon>
        <taxon>Euthyneura</taxon>
        <taxon>Tectipleura</taxon>
        <taxon>Aplysiida</taxon>
        <taxon>Aplysioidea</taxon>
        <taxon>Aplysiidae</taxon>
        <taxon>Aplysia</taxon>
    </lineage>
</organism>
<evidence type="ECO:0000313" key="8">
    <source>
        <dbReference type="Proteomes" id="UP000694888"/>
    </source>
</evidence>
<protein>
    <submittedName>
        <fullName evidence="9">Calcium-dependent protein kinase C-like</fullName>
    </submittedName>
</protein>
<dbReference type="RefSeq" id="XP_012936630.1">
    <property type="nucleotide sequence ID" value="XM_013081176.1"/>
</dbReference>
<dbReference type="InterPro" id="IPR000719">
    <property type="entry name" value="Prot_kinase_dom"/>
</dbReference>
<dbReference type="Pfam" id="PF00069">
    <property type="entry name" value="Pkinase"/>
    <property type="match status" value="1"/>
</dbReference>
<dbReference type="InterPro" id="IPR017441">
    <property type="entry name" value="Protein_kinase_ATP_BS"/>
</dbReference>
<dbReference type="InterPro" id="IPR011009">
    <property type="entry name" value="Kinase-like_dom_sf"/>
</dbReference>
<keyword evidence="4" id="KW-0418">Kinase</keyword>
<evidence type="ECO:0000313" key="9">
    <source>
        <dbReference type="RefSeq" id="XP_012936630.1"/>
    </source>
</evidence>
<dbReference type="Proteomes" id="UP000694888">
    <property type="component" value="Unplaced"/>
</dbReference>
<keyword evidence="1" id="KW-0723">Serine/threonine-protein kinase</keyword>
<accession>A0ABM0ZXP5</accession>
<evidence type="ECO:0000256" key="5">
    <source>
        <dbReference type="ARBA" id="ARBA00022840"/>
    </source>
</evidence>
<dbReference type="Gene3D" id="1.10.510.10">
    <property type="entry name" value="Transferase(Phosphotransferase) domain 1"/>
    <property type="match status" value="1"/>
</dbReference>
<evidence type="ECO:0000259" key="7">
    <source>
        <dbReference type="PROSITE" id="PS50011"/>
    </source>
</evidence>
<reference evidence="9" key="1">
    <citation type="submission" date="2025-08" db="UniProtKB">
        <authorList>
            <consortium name="RefSeq"/>
        </authorList>
    </citation>
    <scope>IDENTIFICATION</scope>
</reference>
<evidence type="ECO:0000256" key="3">
    <source>
        <dbReference type="ARBA" id="ARBA00022741"/>
    </source>
</evidence>
<keyword evidence="2" id="KW-0808">Transferase</keyword>
<feature type="domain" description="Protein kinase" evidence="7">
    <location>
        <begin position="41"/>
        <end position="294"/>
    </location>
</feature>
<dbReference type="GeneID" id="101858930"/>
<proteinExistence type="predicted"/>
<dbReference type="PANTHER" id="PTHR24351">
    <property type="entry name" value="RIBOSOMAL PROTEIN S6 KINASE"/>
    <property type="match status" value="1"/>
</dbReference>
<sequence length="336" mass="38649">MYMFRFELKTLQLLPDELDESTYGLEVKNAKNGKYQAEDFFIFLDILGSGRTGVVFRAIFKPDNKELAVKFISHFRKYRANVMRELSVLKMTRKCRFLVQYHSHFRVGNNLYIVTELYEGGSLQALLDPLLALPPLLTRVFMKEVCTALFFLHHYRLVHRDLNPSNIVITTTGHLRVADFSLTRMIEEPMGEILTNCGHPAYKAPELYLDRPCTCGIDWWSVGILLYRFVTGVCPFETDKLTRGFQSVTKLNVKYPSWAFDDPGTLDLCQRLLVKEPRHRLGSGNKDVIKKLWQILSPSDTMGKGSARSKRLRSTSLMPHVFSKYLFGDPTGSFVQ</sequence>
<evidence type="ECO:0000256" key="4">
    <source>
        <dbReference type="ARBA" id="ARBA00022777"/>
    </source>
</evidence>
<dbReference type="SUPFAM" id="SSF56112">
    <property type="entry name" value="Protein kinase-like (PK-like)"/>
    <property type="match status" value="1"/>
</dbReference>
<keyword evidence="3 6" id="KW-0547">Nucleotide-binding</keyword>
<name>A0ABM0ZXP5_APLCA</name>
<dbReference type="PROSITE" id="PS50011">
    <property type="entry name" value="PROTEIN_KINASE_DOM"/>
    <property type="match status" value="1"/>
</dbReference>
<dbReference type="PROSITE" id="PS00107">
    <property type="entry name" value="PROTEIN_KINASE_ATP"/>
    <property type="match status" value="1"/>
</dbReference>